<feature type="compositionally biased region" description="Basic and acidic residues" evidence="1">
    <location>
        <begin position="110"/>
        <end position="128"/>
    </location>
</feature>
<evidence type="ECO:0000256" key="1">
    <source>
        <dbReference type="SAM" id="MobiDB-lite"/>
    </source>
</evidence>
<reference evidence="2 3" key="1">
    <citation type="journal article" date="2014" name="Mol. Plant">
        <title>Chromosome Scale Genome Assembly and Transcriptome Profiling of Nannochloropsis gaditana in Nitrogen Depletion.</title>
        <authorList>
            <person name="Corteggiani Carpinelli E."/>
            <person name="Telatin A."/>
            <person name="Vitulo N."/>
            <person name="Forcato C."/>
            <person name="D'Angelo M."/>
            <person name="Schiavon R."/>
            <person name="Vezzi A."/>
            <person name="Giacometti G.M."/>
            <person name="Morosinotto T."/>
            <person name="Valle G."/>
        </authorList>
    </citation>
    <scope>NUCLEOTIDE SEQUENCE [LARGE SCALE GENOMIC DNA]</scope>
    <source>
        <strain evidence="2 3">B-31</strain>
    </source>
</reference>
<dbReference type="AlphaFoldDB" id="W7TIF7"/>
<gene>
    <name evidence="2" type="ORF">Naga_100018g65</name>
</gene>
<evidence type="ECO:0000313" key="2">
    <source>
        <dbReference type="EMBL" id="EWM26800.1"/>
    </source>
</evidence>
<name>W7TIF7_9STRA</name>
<comment type="caution">
    <text evidence="2">The sequence shown here is derived from an EMBL/GenBank/DDBJ whole genome shotgun (WGS) entry which is preliminary data.</text>
</comment>
<keyword evidence="3" id="KW-1185">Reference proteome</keyword>
<protein>
    <submittedName>
        <fullName evidence="2">Uncharacterized protein</fullName>
    </submittedName>
</protein>
<sequence length="222" mass="23735">MAFGGRGGLLPHWSSPRSSHPREEGGGGTSEPSHGSALVLPPSLCRFLLLLRRLVHPLFGEKGQSPLFQSMPQSLPPPGGLGSCGGGGEGEGKGEREEPGGRTSTVADGAWREGRERGREEGRDRARSDGLAGCMQRGRMLVNVEDSKSGASTGMCFHPFYYIACANGTLNLVKERRGGRWRKAVRGSPHDQHLRASRLGVCEYGRTARGPKPPMPGVAPRM</sequence>
<feature type="compositionally biased region" description="Basic and acidic residues" evidence="1">
    <location>
        <begin position="90"/>
        <end position="100"/>
    </location>
</feature>
<dbReference type="EMBL" id="AZIL01000606">
    <property type="protein sequence ID" value="EWM26800.1"/>
    <property type="molecule type" value="Genomic_DNA"/>
</dbReference>
<organism evidence="2 3">
    <name type="scientific">Nannochloropsis gaditana</name>
    <dbReference type="NCBI Taxonomy" id="72520"/>
    <lineage>
        <taxon>Eukaryota</taxon>
        <taxon>Sar</taxon>
        <taxon>Stramenopiles</taxon>
        <taxon>Ochrophyta</taxon>
        <taxon>Eustigmatophyceae</taxon>
        <taxon>Eustigmatales</taxon>
        <taxon>Monodopsidaceae</taxon>
        <taxon>Nannochloropsis</taxon>
    </lineage>
</organism>
<proteinExistence type="predicted"/>
<accession>W7TIF7</accession>
<feature type="region of interest" description="Disordered" evidence="1">
    <location>
        <begin position="67"/>
        <end position="129"/>
    </location>
</feature>
<feature type="region of interest" description="Disordered" evidence="1">
    <location>
        <begin position="1"/>
        <end position="35"/>
    </location>
</feature>
<evidence type="ECO:0000313" key="3">
    <source>
        <dbReference type="Proteomes" id="UP000019335"/>
    </source>
</evidence>
<dbReference type="Proteomes" id="UP000019335">
    <property type="component" value="Chromosome 8"/>
</dbReference>
<feature type="compositionally biased region" description="Gly residues" evidence="1">
    <location>
        <begin position="80"/>
        <end position="89"/>
    </location>
</feature>